<sequence length="267" mass="29867">MPCFRRYATTGRSLVKTHGADERPKGDPLLDVKILLKLTIQTVSTLVLTLRSTLRSLARRIARVVLRSRVGDYDSLGRTGPPRKPAFRARIQSRHYCDRDADFKAFASLAALTITSWKASPNRSSYSAPTEILIFLRIITVSASLIVIPMLVPLNLLGWQDGFDLILCCGGDCRTFFLTGAFPTVVLEPDVELELEELEKGNLNWARWAESINLNSMQESEGFGKQLSLKQSNKCLHIQVEQLQCMQSFNHVPYLVKAVEDTSPAAE</sequence>
<keyword evidence="1" id="KW-0472">Membrane</keyword>
<feature type="transmembrane region" description="Helical" evidence="1">
    <location>
        <begin position="132"/>
        <end position="152"/>
    </location>
</feature>
<keyword evidence="3" id="KW-1185">Reference proteome</keyword>
<dbReference type="Proteomes" id="UP001234178">
    <property type="component" value="Unassembled WGS sequence"/>
</dbReference>
<dbReference type="EMBL" id="JAOYFB010000002">
    <property type="protein sequence ID" value="KAK4007081.1"/>
    <property type="molecule type" value="Genomic_DNA"/>
</dbReference>
<keyword evidence="1" id="KW-0812">Transmembrane</keyword>
<protein>
    <submittedName>
        <fullName evidence="2">Uncharacterized protein</fullName>
    </submittedName>
</protein>
<keyword evidence="1" id="KW-1133">Transmembrane helix</keyword>
<accession>A0ABQ9Z2F6</accession>
<name>A0ABQ9Z2F6_9CRUS</name>
<evidence type="ECO:0000313" key="2">
    <source>
        <dbReference type="EMBL" id="KAK4007081.1"/>
    </source>
</evidence>
<evidence type="ECO:0000313" key="3">
    <source>
        <dbReference type="Proteomes" id="UP001234178"/>
    </source>
</evidence>
<comment type="caution">
    <text evidence="2">The sequence shown here is derived from an EMBL/GenBank/DDBJ whole genome shotgun (WGS) entry which is preliminary data.</text>
</comment>
<evidence type="ECO:0000256" key="1">
    <source>
        <dbReference type="SAM" id="Phobius"/>
    </source>
</evidence>
<organism evidence="2 3">
    <name type="scientific">Daphnia magna</name>
    <dbReference type="NCBI Taxonomy" id="35525"/>
    <lineage>
        <taxon>Eukaryota</taxon>
        <taxon>Metazoa</taxon>
        <taxon>Ecdysozoa</taxon>
        <taxon>Arthropoda</taxon>
        <taxon>Crustacea</taxon>
        <taxon>Branchiopoda</taxon>
        <taxon>Diplostraca</taxon>
        <taxon>Cladocera</taxon>
        <taxon>Anomopoda</taxon>
        <taxon>Daphniidae</taxon>
        <taxon>Daphnia</taxon>
    </lineage>
</organism>
<reference evidence="2 3" key="1">
    <citation type="journal article" date="2023" name="Nucleic Acids Res.">
        <title>The hologenome of Daphnia magna reveals possible DNA methylation and microbiome-mediated evolution of the host genome.</title>
        <authorList>
            <person name="Chaturvedi A."/>
            <person name="Li X."/>
            <person name="Dhandapani V."/>
            <person name="Marshall H."/>
            <person name="Kissane S."/>
            <person name="Cuenca-Cambronero M."/>
            <person name="Asole G."/>
            <person name="Calvet F."/>
            <person name="Ruiz-Romero M."/>
            <person name="Marangio P."/>
            <person name="Guigo R."/>
            <person name="Rago D."/>
            <person name="Mirbahai L."/>
            <person name="Eastwood N."/>
            <person name="Colbourne J.K."/>
            <person name="Zhou J."/>
            <person name="Mallon E."/>
            <person name="Orsini L."/>
        </authorList>
    </citation>
    <scope>NUCLEOTIDE SEQUENCE [LARGE SCALE GENOMIC DNA]</scope>
    <source>
        <strain evidence="2">LRV0_1</strain>
    </source>
</reference>
<proteinExistence type="predicted"/>
<gene>
    <name evidence="2" type="ORF">OUZ56_012238</name>
</gene>